<organism evidence="5 6">
    <name type="scientific">Phytophthora sojae (strain P6497)</name>
    <name type="common">Soybean stem and root rot agent</name>
    <name type="synonym">Phytophthora megasperma f. sp. glycines</name>
    <dbReference type="NCBI Taxonomy" id="1094619"/>
    <lineage>
        <taxon>Eukaryota</taxon>
        <taxon>Sar</taxon>
        <taxon>Stramenopiles</taxon>
        <taxon>Oomycota</taxon>
        <taxon>Peronosporomycetes</taxon>
        <taxon>Peronosporales</taxon>
        <taxon>Peronosporaceae</taxon>
        <taxon>Phytophthora</taxon>
    </lineage>
</organism>
<dbReference type="GO" id="GO:0016020">
    <property type="term" value="C:membrane"/>
    <property type="evidence" value="ECO:0007669"/>
    <property type="project" value="TreeGrafter"/>
</dbReference>
<evidence type="ECO:0000256" key="1">
    <source>
        <dbReference type="ARBA" id="ARBA00023098"/>
    </source>
</evidence>
<dbReference type="InParanoid" id="G4YYX4"/>
<proteinExistence type="predicted"/>
<feature type="signal peptide" evidence="3">
    <location>
        <begin position="1"/>
        <end position="20"/>
    </location>
</feature>
<dbReference type="PANTHER" id="PTHR12406">
    <property type="entry name" value="CALCIUM-INDEPENDENT PHOSPHOLIPASE A2 IPLA2 -RELATED"/>
    <property type="match status" value="1"/>
</dbReference>
<dbReference type="GeneID" id="20643484"/>
<sequence length="273" mass="30325">MRRLHLGRAALRLFSASAAAATPTAHNFSFSGCGFLIPYHLGVVQGLQDAGYIRPESKFAGASGGSIAALSLAANVSMEDIHEETKAMARLCHSEGTVWKLEERLRTIFRVKFGDVPVETLAKRLTIATEKMWPQRAMVLTDDFHSPEDLCDAVIASCYVPWYLANRGTSVFRGEYHVDGGLFTLVPEVPGYTKVCAFHAEILRRNDYEISPSIDPEFPFNIMQLARFALFPPEVEVLDQLFELGKKASTIWADKQASVVLKDTEKKQQQTAL</sequence>
<keyword evidence="3" id="KW-0732">Signal</keyword>
<dbReference type="GO" id="GO:0004806">
    <property type="term" value="F:triacylglycerol lipase activity"/>
    <property type="evidence" value="ECO:0007669"/>
    <property type="project" value="TreeGrafter"/>
</dbReference>
<dbReference type="GO" id="GO:0055088">
    <property type="term" value="P:lipid homeostasis"/>
    <property type="evidence" value="ECO:0007669"/>
    <property type="project" value="TreeGrafter"/>
</dbReference>
<dbReference type="GO" id="GO:0005737">
    <property type="term" value="C:cytoplasm"/>
    <property type="evidence" value="ECO:0007669"/>
    <property type="project" value="TreeGrafter"/>
</dbReference>
<dbReference type="InterPro" id="IPR002641">
    <property type="entry name" value="PNPLA_dom"/>
</dbReference>
<dbReference type="PANTHER" id="PTHR12406:SF7">
    <property type="entry name" value="PATATIN-LIKE PHOSPHOLIPASE DOMAIN-CONTAINING PROTEIN 4"/>
    <property type="match status" value="1"/>
</dbReference>
<dbReference type="Pfam" id="PF01734">
    <property type="entry name" value="Patatin"/>
    <property type="match status" value="1"/>
</dbReference>
<evidence type="ECO:0000256" key="2">
    <source>
        <dbReference type="PROSITE-ProRule" id="PRU01161"/>
    </source>
</evidence>
<evidence type="ECO:0000313" key="6">
    <source>
        <dbReference type="Proteomes" id="UP000002640"/>
    </source>
</evidence>
<keyword evidence="2" id="KW-0442">Lipid degradation</keyword>
<dbReference type="InterPro" id="IPR033562">
    <property type="entry name" value="PLPL"/>
</dbReference>
<evidence type="ECO:0000313" key="5">
    <source>
        <dbReference type="EMBL" id="EGZ26266.1"/>
    </source>
</evidence>
<dbReference type="PROSITE" id="PS51257">
    <property type="entry name" value="PROKAR_LIPOPROTEIN"/>
    <property type="match status" value="1"/>
</dbReference>
<feature type="domain" description="PNPLA" evidence="4">
    <location>
        <begin position="28"/>
        <end position="192"/>
    </location>
</feature>
<accession>G4YYX4</accession>
<dbReference type="InterPro" id="IPR016035">
    <property type="entry name" value="Acyl_Trfase/lysoPLipase"/>
</dbReference>
<comment type="caution">
    <text evidence="2">Lacks conserved residue(s) required for the propagation of feature annotation.</text>
</comment>
<keyword evidence="1 2" id="KW-0443">Lipid metabolism</keyword>
<feature type="short sequence motif" description="DGA/G" evidence="2">
    <location>
        <begin position="179"/>
        <end position="181"/>
    </location>
</feature>
<dbReference type="Proteomes" id="UP000002640">
    <property type="component" value="Unassembled WGS sequence"/>
</dbReference>
<dbReference type="SMR" id="G4YYX4"/>
<evidence type="ECO:0000256" key="3">
    <source>
        <dbReference type="SAM" id="SignalP"/>
    </source>
</evidence>
<dbReference type="Gene3D" id="3.40.1090.10">
    <property type="entry name" value="Cytosolic phospholipase A2 catalytic domain"/>
    <property type="match status" value="1"/>
</dbReference>
<keyword evidence="6" id="KW-1185">Reference proteome</keyword>
<feature type="active site" description="Proton acceptor" evidence="2">
    <location>
        <position position="179"/>
    </location>
</feature>
<gene>
    <name evidence="5" type="ORF">PHYSODRAFT_312329</name>
</gene>
<protein>
    <recommendedName>
        <fullName evidence="4">PNPLA domain-containing protein</fullName>
    </recommendedName>
</protein>
<keyword evidence="2" id="KW-0378">Hydrolase</keyword>
<dbReference type="RefSeq" id="XP_009521554.1">
    <property type="nucleotide sequence ID" value="XM_009523259.1"/>
</dbReference>
<dbReference type="EMBL" id="JH159152">
    <property type="protein sequence ID" value="EGZ26266.1"/>
    <property type="molecule type" value="Genomic_DNA"/>
</dbReference>
<dbReference type="SUPFAM" id="SSF52151">
    <property type="entry name" value="FabD/lysophospholipase-like"/>
    <property type="match status" value="1"/>
</dbReference>
<feature type="active site" description="Nucleophile" evidence="2">
    <location>
        <position position="63"/>
    </location>
</feature>
<feature type="chain" id="PRO_5003471670" description="PNPLA domain-containing protein" evidence="3">
    <location>
        <begin position="21"/>
        <end position="273"/>
    </location>
</feature>
<reference evidence="5 6" key="1">
    <citation type="journal article" date="2006" name="Science">
        <title>Phytophthora genome sequences uncover evolutionary origins and mechanisms of pathogenesis.</title>
        <authorList>
            <person name="Tyler B.M."/>
            <person name="Tripathy S."/>
            <person name="Zhang X."/>
            <person name="Dehal P."/>
            <person name="Jiang R.H."/>
            <person name="Aerts A."/>
            <person name="Arredondo F.D."/>
            <person name="Baxter L."/>
            <person name="Bensasson D."/>
            <person name="Beynon J.L."/>
            <person name="Chapman J."/>
            <person name="Damasceno C.M."/>
            <person name="Dorrance A.E."/>
            <person name="Dou D."/>
            <person name="Dickerman A.W."/>
            <person name="Dubchak I.L."/>
            <person name="Garbelotto M."/>
            <person name="Gijzen M."/>
            <person name="Gordon S.G."/>
            <person name="Govers F."/>
            <person name="Grunwald N.J."/>
            <person name="Huang W."/>
            <person name="Ivors K.L."/>
            <person name="Jones R.W."/>
            <person name="Kamoun S."/>
            <person name="Krampis K."/>
            <person name="Lamour K.H."/>
            <person name="Lee M.K."/>
            <person name="McDonald W.H."/>
            <person name="Medina M."/>
            <person name="Meijer H.J."/>
            <person name="Nordberg E.K."/>
            <person name="Maclean D.J."/>
            <person name="Ospina-Giraldo M.D."/>
            <person name="Morris P.F."/>
            <person name="Phuntumart V."/>
            <person name="Putnam N.H."/>
            <person name="Rash S."/>
            <person name="Rose J.K."/>
            <person name="Sakihama Y."/>
            <person name="Salamov A.A."/>
            <person name="Savidor A."/>
            <person name="Scheuring C.F."/>
            <person name="Smith B.M."/>
            <person name="Sobral B.W."/>
            <person name="Terry A."/>
            <person name="Torto-Alalibo T.A."/>
            <person name="Win J."/>
            <person name="Xu Z."/>
            <person name="Zhang H."/>
            <person name="Grigoriev I.V."/>
            <person name="Rokhsar D.S."/>
            <person name="Boore J.L."/>
        </authorList>
    </citation>
    <scope>NUCLEOTIDE SEQUENCE [LARGE SCALE GENOMIC DNA]</scope>
    <source>
        <strain evidence="5 6">P6497</strain>
    </source>
</reference>
<dbReference type="GO" id="GO:0005811">
    <property type="term" value="C:lipid droplet"/>
    <property type="evidence" value="ECO:0007669"/>
    <property type="project" value="TreeGrafter"/>
</dbReference>
<evidence type="ECO:0000259" key="4">
    <source>
        <dbReference type="PROSITE" id="PS51635"/>
    </source>
</evidence>
<dbReference type="AlphaFoldDB" id="G4YYX4"/>
<dbReference type="GO" id="GO:0019433">
    <property type="term" value="P:triglyceride catabolic process"/>
    <property type="evidence" value="ECO:0007669"/>
    <property type="project" value="TreeGrafter"/>
</dbReference>
<dbReference type="OMA" id="IASCYVP"/>
<dbReference type="PROSITE" id="PS51635">
    <property type="entry name" value="PNPLA"/>
    <property type="match status" value="1"/>
</dbReference>
<dbReference type="KEGG" id="psoj:PHYSODRAFT_312329"/>
<feature type="short sequence motif" description="GXSXG" evidence="2">
    <location>
        <begin position="61"/>
        <end position="65"/>
    </location>
</feature>
<name>G4YYX4_PHYSP</name>